<dbReference type="CDD" id="cd00063">
    <property type="entry name" value="FN3"/>
    <property type="match status" value="1"/>
</dbReference>
<organism evidence="5 6">
    <name type="scientific">Helobdella robusta</name>
    <name type="common">Californian leech</name>
    <dbReference type="NCBI Taxonomy" id="6412"/>
    <lineage>
        <taxon>Eukaryota</taxon>
        <taxon>Metazoa</taxon>
        <taxon>Spiralia</taxon>
        <taxon>Lophotrochozoa</taxon>
        <taxon>Annelida</taxon>
        <taxon>Clitellata</taxon>
        <taxon>Hirudinea</taxon>
        <taxon>Rhynchobdellida</taxon>
        <taxon>Glossiphoniidae</taxon>
        <taxon>Helobdella</taxon>
    </lineage>
</organism>
<feature type="transmembrane region" description="Helical" evidence="2">
    <location>
        <begin position="141"/>
        <end position="164"/>
    </location>
</feature>
<dbReference type="EMBL" id="AMQM01003316">
    <property type="status" value="NOT_ANNOTATED_CDS"/>
    <property type="molecule type" value="Genomic_DNA"/>
</dbReference>
<keyword evidence="2" id="KW-1133">Transmembrane helix</keyword>
<dbReference type="HOGENOM" id="CLU_1162246_0_0_1"/>
<reference evidence="6" key="1">
    <citation type="submission" date="2012-12" db="EMBL/GenBank/DDBJ databases">
        <authorList>
            <person name="Hellsten U."/>
            <person name="Grimwood J."/>
            <person name="Chapman J.A."/>
            <person name="Shapiro H."/>
            <person name="Aerts A."/>
            <person name="Otillar R.P."/>
            <person name="Terry A.Y."/>
            <person name="Boore J.L."/>
            <person name="Simakov O."/>
            <person name="Marletaz F."/>
            <person name="Cho S.-J."/>
            <person name="Edsinger-Gonzales E."/>
            <person name="Havlak P."/>
            <person name="Kuo D.-H."/>
            <person name="Larsson T."/>
            <person name="Lv J."/>
            <person name="Arendt D."/>
            <person name="Savage R."/>
            <person name="Osoegawa K."/>
            <person name="de Jong P."/>
            <person name="Lindberg D.R."/>
            <person name="Seaver E.C."/>
            <person name="Weisblat D.A."/>
            <person name="Putnam N.H."/>
            <person name="Grigoriev I.V."/>
            <person name="Rokhsar D.S."/>
        </authorList>
    </citation>
    <scope>NUCLEOTIDE SEQUENCE</scope>
</reference>
<evidence type="ECO:0000259" key="3">
    <source>
        <dbReference type="PROSITE" id="PS50853"/>
    </source>
</evidence>
<feature type="compositionally biased region" description="Basic and acidic residues" evidence="1">
    <location>
        <begin position="18"/>
        <end position="32"/>
    </location>
</feature>
<feature type="domain" description="Fibronectin type-III" evidence="3">
    <location>
        <begin position="34"/>
        <end position="130"/>
    </location>
</feature>
<dbReference type="KEGG" id="hro:HELRODRAFT_169584"/>
<name>T1F250_HELRO</name>
<dbReference type="EMBL" id="KB096134">
    <property type="protein sequence ID" value="ESO07886.1"/>
    <property type="molecule type" value="Genomic_DNA"/>
</dbReference>
<dbReference type="InterPro" id="IPR003961">
    <property type="entry name" value="FN3_dom"/>
</dbReference>
<dbReference type="Gene3D" id="2.60.40.10">
    <property type="entry name" value="Immunoglobulins"/>
    <property type="match status" value="1"/>
</dbReference>
<dbReference type="Proteomes" id="UP000015101">
    <property type="component" value="Unassembled WGS sequence"/>
</dbReference>
<reference evidence="5" key="3">
    <citation type="submission" date="2015-06" db="UniProtKB">
        <authorList>
            <consortium name="EnsemblMetazoa"/>
        </authorList>
    </citation>
    <scope>IDENTIFICATION</scope>
</reference>
<keyword evidence="6" id="KW-1185">Reference proteome</keyword>
<keyword evidence="2" id="KW-0812">Transmembrane</keyword>
<evidence type="ECO:0000313" key="6">
    <source>
        <dbReference type="Proteomes" id="UP000015101"/>
    </source>
</evidence>
<evidence type="ECO:0000256" key="2">
    <source>
        <dbReference type="SAM" id="Phobius"/>
    </source>
</evidence>
<dbReference type="RefSeq" id="XP_009013675.1">
    <property type="nucleotide sequence ID" value="XM_009015427.1"/>
</dbReference>
<evidence type="ECO:0000313" key="4">
    <source>
        <dbReference type="EMBL" id="ESO07886.1"/>
    </source>
</evidence>
<feature type="region of interest" description="Disordered" evidence="1">
    <location>
        <begin position="1"/>
        <end position="32"/>
    </location>
</feature>
<gene>
    <name evidence="5" type="primary">20202900</name>
    <name evidence="4" type="ORF">HELRODRAFT_169584</name>
</gene>
<reference evidence="4 6" key="2">
    <citation type="journal article" date="2013" name="Nature">
        <title>Insights into bilaterian evolution from three spiralian genomes.</title>
        <authorList>
            <person name="Simakov O."/>
            <person name="Marletaz F."/>
            <person name="Cho S.J."/>
            <person name="Edsinger-Gonzales E."/>
            <person name="Havlak P."/>
            <person name="Hellsten U."/>
            <person name="Kuo D.H."/>
            <person name="Larsson T."/>
            <person name="Lv J."/>
            <person name="Arendt D."/>
            <person name="Savage R."/>
            <person name="Osoegawa K."/>
            <person name="de Jong P."/>
            <person name="Grimwood J."/>
            <person name="Chapman J.A."/>
            <person name="Shapiro H."/>
            <person name="Aerts A."/>
            <person name="Otillar R.P."/>
            <person name="Terry A.Y."/>
            <person name="Boore J.L."/>
            <person name="Grigoriev I.V."/>
            <person name="Lindberg D.R."/>
            <person name="Seaver E.C."/>
            <person name="Weisblat D.A."/>
            <person name="Putnam N.H."/>
            <person name="Rokhsar D.S."/>
        </authorList>
    </citation>
    <scope>NUCLEOTIDE SEQUENCE</scope>
</reference>
<evidence type="ECO:0000256" key="1">
    <source>
        <dbReference type="SAM" id="MobiDB-lite"/>
    </source>
</evidence>
<sequence length="239" mass="26786">MWHEFVTTKKPPTLKPTAKPDEKNDSKVETAEARKARLEKEAKDGLDLKRSLHISWSAPVNSPLPVYAYTVQYRTFGSWVPFTENVNAPTTYFIWKRPSWGISYFFRVISLSNNSESLPSAEVMFNTSDPMIGFITASTSGIIGTVVGSMTTFIGCMVCTIFLSKQFKKRKLKRVEKKRLKQEADDATMTINTSVGRALEGRESPLLDVRLAVDNHVMAGSSNHNSIEFTTTPILETPI</sequence>
<dbReference type="EnsemblMetazoa" id="HelroT169584">
    <property type="protein sequence ID" value="HelroP169584"/>
    <property type="gene ID" value="HelroG169584"/>
</dbReference>
<dbReference type="InterPro" id="IPR036116">
    <property type="entry name" value="FN3_sf"/>
</dbReference>
<dbReference type="PROSITE" id="PS50853">
    <property type="entry name" value="FN3"/>
    <property type="match status" value="1"/>
</dbReference>
<feature type="compositionally biased region" description="Low complexity" evidence="1">
    <location>
        <begin position="8"/>
        <end position="17"/>
    </location>
</feature>
<dbReference type="SUPFAM" id="SSF49265">
    <property type="entry name" value="Fibronectin type III"/>
    <property type="match status" value="1"/>
</dbReference>
<dbReference type="CTD" id="20202900"/>
<dbReference type="InterPro" id="IPR013783">
    <property type="entry name" value="Ig-like_fold"/>
</dbReference>
<protein>
    <recommendedName>
        <fullName evidence="3">Fibronectin type-III domain-containing protein</fullName>
    </recommendedName>
</protein>
<keyword evidence="2" id="KW-0472">Membrane</keyword>
<dbReference type="AlphaFoldDB" id="T1F250"/>
<dbReference type="InParanoid" id="T1F250"/>
<proteinExistence type="predicted"/>
<evidence type="ECO:0000313" key="5">
    <source>
        <dbReference type="EnsemblMetazoa" id="HelroP169584"/>
    </source>
</evidence>
<dbReference type="GeneID" id="20202900"/>
<accession>T1F250</accession>